<evidence type="ECO:0000256" key="4">
    <source>
        <dbReference type="ARBA" id="ARBA00022723"/>
    </source>
</evidence>
<comment type="cofactor">
    <cofactor evidence="1">
        <name>heme b</name>
        <dbReference type="ChEBI" id="CHEBI:60344"/>
    </cofactor>
</comment>
<dbReference type="AlphaFoldDB" id="A0AAE0WSQ7"/>
<keyword evidence="6" id="KW-0408">Iron</keyword>
<name>A0AAE0WSQ7_9PEZI</name>
<comment type="caution">
    <text evidence="9">The sequence shown here is derived from an EMBL/GenBank/DDBJ whole genome shotgun (WGS) entry which is preliminary data.</text>
</comment>
<dbReference type="InterPro" id="IPR000028">
    <property type="entry name" value="Chloroperoxidase"/>
</dbReference>
<keyword evidence="2" id="KW-0575">Peroxidase</keyword>
<evidence type="ECO:0000256" key="6">
    <source>
        <dbReference type="ARBA" id="ARBA00023004"/>
    </source>
</evidence>
<dbReference type="EMBL" id="JAUTXT010000008">
    <property type="protein sequence ID" value="KAK3676930.1"/>
    <property type="molecule type" value="Genomic_DNA"/>
</dbReference>
<evidence type="ECO:0000259" key="8">
    <source>
        <dbReference type="PROSITE" id="PS51405"/>
    </source>
</evidence>
<accession>A0AAE0WSQ7</accession>
<dbReference type="Pfam" id="PF01328">
    <property type="entry name" value="Peroxidase_2"/>
    <property type="match status" value="1"/>
</dbReference>
<gene>
    <name evidence="9" type="ORF">LTR78_003134</name>
</gene>
<dbReference type="PROSITE" id="PS51405">
    <property type="entry name" value="HEME_HALOPEROXIDASE"/>
    <property type="match status" value="1"/>
</dbReference>
<dbReference type="GO" id="GO:0004601">
    <property type="term" value="F:peroxidase activity"/>
    <property type="evidence" value="ECO:0007669"/>
    <property type="project" value="UniProtKB-KW"/>
</dbReference>
<evidence type="ECO:0000313" key="10">
    <source>
        <dbReference type="Proteomes" id="UP001274830"/>
    </source>
</evidence>
<keyword evidence="10" id="KW-1185">Reference proteome</keyword>
<dbReference type="GO" id="GO:0046872">
    <property type="term" value="F:metal ion binding"/>
    <property type="evidence" value="ECO:0007669"/>
    <property type="project" value="UniProtKB-KW"/>
</dbReference>
<organism evidence="9 10">
    <name type="scientific">Recurvomyces mirabilis</name>
    <dbReference type="NCBI Taxonomy" id="574656"/>
    <lineage>
        <taxon>Eukaryota</taxon>
        <taxon>Fungi</taxon>
        <taxon>Dikarya</taxon>
        <taxon>Ascomycota</taxon>
        <taxon>Pezizomycotina</taxon>
        <taxon>Dothideomycetes</taxon>
        <taxon>Dothideomycetidae</taxon>
        <taxon>Mycosphaerellales</taxon>
        <taxon>Teratosphaeriaceae</taxon>
        <taxon>Recurvomyces</taxon>
    </lineage>
</organism>
<keyword evidence="5" id="KW-0560">Oxidoreductase</keyword>
<evidence type="ECO:0000256" key="3">
    <source>
        <dbReference type="ARBA" id="ARBA00022617"/>
    </source>
</evidence>
<protein>
    <recommendedName>
        <fullName evidence="8">Heme haloperoxidase family profile domain-containing protein</fullName>
    </recommendedName>
</protein>
<dbReference type="Gene3D" id="1.10.489.10">
    <property type="entry name" value="Chloroperoxidase-like"/>
    <property type="match status" value="1"/>
</dbReference>
<dbReference type="PANTHER" id="PTHR33577">
    <property type="entry name" value="STERIGMATOCYSTIN BIOSYNTHESIS PEROXIDASE STCC-RELATED"/>
    <property type="match status" value="1"/>
</dbReference>
<keyword evidence="4" id="KW-0479">Metal-binding</keyword>
<proteinExistence type="inferred from homology"/>
<evidence type="ECO:0000256" key="7">
    <source>
        <dbReference type="ARBA" id="ARBA00025795"/>
    </source>
</evidence>
<comment type="similarity">
    <text evidence="7">Belongs to the chloroperoxidase family.</text>
</comment>
<evidence type="ECO:0000256" key="5">
    <source>
        <dbReference type="ARBA" id="ARBA00023002"/>
    </source>
</evidence>
<dbReference type="InterPro" id="IPR036851">
    <property type="entry name" value="Chloroperoxidase-like_sf"/>
</dbReference>
<dbReference type="PANTHER" id="PTHR33577:SF1">
    <property type="entry name" value="HEME HALOPEROXIDASE FAMILY PROFILE DOMAIN-CONTAINING PROTEIN"/>
    <property type="match status" value="1"/>
</dbReference>
<keyword evidence="3" id="KW-0349">Heme</keyword>
<reference evidence="9" key="1">
    <citation type="submission" date="2023-07" db="EMBL/GenBank/DDBJ databases">
        <title>Black Yeasts Isolated from many extreme environments.</title>
        <authorList>
            <person name="Coleine C."/>
            <person name="Stajich J.E."/>
            <person name="Selbmann L."/>
        </authorList>
    </citation>
    <scope>NUCLEOTIDE SEQUENCE</scope>
    <source>
        <strain evidence="9">CCFEE 5485</strain>
    </source>
</reference>
<evidence type="ECO:0000313" key="9">
    <source>
        <dbReference type="EMBL" id="KAK3676930.1"/>
    </source>
</evidence>
<feature type="domain" description="Heme haloperoxidase family profile" evidence="8">
    <location>
        <begin position="89"/>
        <end position="321"/>
    </location>
</feature>
<dbReference type="SUPFAM" id="SSF47571">
    <property type="entry name" value="Cloroperoxidase"/>
    <property type="match status" value="1"/>
</dbReference>
<evidence type="ECO:0000256" key="1">
    <source>
        <dbReference type="ARBA" id="ARBA00001970"/>
    </source>
</evidence>
<sequence>MRTAYALVGLPAFTLAFPGMMGINNRDDALTKLKQKREQELAAAEEKRQLLSGVTGALGGALAATLNTLIGNVEAVTENLDPDNKRPEPGYEFIAPGPGDSRGPCPGLNLLANYGYLPRDGHVNYGQVAEATARGFNMGVDLSTVLAVFTILTDGDPITQSWYLGTGPDGVGGLNRHDTSECDISPNREDYYLGCGDNHHLSSRLFKQNIKYVLDDPNHEFSLDAMGNHYAESASFSLKNNPYLYYFPFPSIVSTAAFAFYPQFFSNGTYGAGGVANYESISSIIGAQYNQDSGEFEYVPERWPDNWYRRATEYDAVQALAEGFGVIYPKNPVPMPIAQLGNPATLTPQTILCDIYEGLNSITPLALGGDEEAAANAISSLLGLLTNVGLDGTTLGCPANALSPNAGSILYPNASQPGGPLNLPPTAADARTGNNVYDQVYFMQAPTSPQCN</sequence>
<dbReference type="Proteomes" id="UP001274830">
    <property type="component" value="Unassembled WGS sequence"/>
</dbReference>
<evidence type="ECO:0000256" key="2">
    <source>
        <dbReference type="ARBA" id="ARBA00022559"/>
    </source>
</evidence>